<dbReference type="RefSeq" id="WP_138367168.1">
    <property type="nucleotide sequence ID" value="NZ_VCEJ01000005.1"/>
</dbReference>
<protein>
    <recommendedName>
        <fullName evidence="4">Outer membrane protein beta-barrel domain-containing protein</fullName>
    </recommendedName>
</protein>
<dbReference type="Proteomes" id="UP000306402">
    <property type="component" value="Unassembled WGS sequence"/>
</dbReference>
<dbReference type="Gene3D" id="2.40.160.20">
    <property type="match status" value="1"/>
</dbReference>
<keyword evidence="1" id="KW-0732">Signal</keyword>
<organism evidence="2 3">
    <name type="scientific">Dyadobacter luticola</name>
    <dbReference type="NCBI Taxonomy" id="1979387"/>
    <lineage>
        <taxon>Bacteria</taxon>
        <taxon>Pseudomonadati</taxon>
        <taxon>Bacteroidota</taxon>
        <taxon>Cytophagia</taxon>
        <taxon>Cytophagales</taxon>
        <taxon>Spirosomataceae</taxon>
        <taxon>Dyadobacter</taxon>
    </lineage>
</organism>
<reference evidence="2 3" key="1">
    <citation type="submission" date="2019-05" db="EMBL/GenBank/DDBJ databases">
        <authorList>
            <person name="Qu J.-H."/>
        </authorList>
    </citation>
    <scope>NUCLEOTIDE SEQUENCE [LARGE SCALE GENOMIC DNA]</scope>
    <source>
        <strain evidence="2 3">T17</strain>
    </source>
</reference>
<evidence type="ECO:0008006" key="4">
    <source>
        <dbReference type="Google" id="ProtNLM"/>
    </source>
</evidence>
<comment type="caution">
    <text evidence="2">The sequence shown here is derived from an EMBL/GenBank/DDBJ whole genome shotgun (WGS) entry which is preliminary data.</text>
</comment>
<proteinExistence type="predicted"/>
<dbReference type="EMBL" id="VCEJ01000005">
    <property type="protein sequence ID" value="TLU98878.1"/>
    <property type="molecule type" value="Genomic_DNA"/>
</dbReference>
<accession>A0A5R9KRY3</accession>
<dbReference type="SUPFAM" id="SSF56925">
    <property type="entry name" value="OMPA-like"/>
    <property type="match status" value="1"/>
</dbReference>
<sequence length="376" mass="42784">MRKISALLILLLFLNQLTGKVNAQTAKNDKSLIVLIQGDYSLLLQQKEKTYYIKRNDSLKVLTRDHFVRALPLIFGSEFMQRYAQKSKSTPVYNYKYLAKLVTEANSELGSVQVVVEQNSAKAKTTFYIGPYIAFSNIQTALEVSVYAQNSDFRFLKTGYFDKNVINYGIRGSAVLFPKISIGLNIFWNKVSHDDFLVDNIGFYKIEGKSSILIPEKFDPKVKLNAYGFSSTHFDFSLNYTFNPDSKFRAYVFAGPGLMIMTKNTATTSARFIETSPPSESFIYRTSDSKLKDYLVSVNGGLGIGYQINDRIVVNLSGKYGQGIFTKILRRPVNQKEQNLTPVEGTVFGRFDNSFDYRYDQFFRQLSAETSLLFKL</sequence>
<dbReference type="InterPro" id="IPR011250">
    <property type="entry name" value="OMP/PagP_B-barrel"/>
</dbReference>
<keyword evidence="3" id="KW-1185">Reference proteome</keyword>
<dbReference type="AlphaFoldDB" id="A0A5R9KRY3"/>
<evidence type="ECO:0000256" key="1">
    <source>
        <dbReference type="SAM" id="SignalP"/>
    </source>
</evidence>
<evidence type="ECO:0000313" key="3">
    <source>
        <dbReference type="Proteomes" id="UP000306402"/>
    </source>
</evidence>
<dbReference type="OrthoDB" id="950430at2"/>
<evidence type="ECO:0000313" key="2">
    <source>
        <dbReference type="EMBL" id="TLU98878.1"/>
    </source>
</evidence>
<name>A0A5R9KRY3_9BACT</name>
<feature type="signal peptide" evidence="1">
    <location>
        <begin position="1"/>
        <end position="23"/>
    </location>
</feature>
<gene>
    <name evidence="2" type="ORF">FEN17_20010</name>
</gene>
<feature type="chain" id="PRO_5024460339" description="Outer membrane protein beta-barrel domain-containing protein" evidence="1">
    <location>
        <begin position="24"/>
        <end position="376"/>
    </location>
</feature>